<dbReference type="Proteomes" id="UP000319502">
    <property type="component" value="Unassembled WGS sequence"/>
</dbReference>
<dbReference type="AlphaFoldDB" id="A0A557QM46"/>
<dbReference type="GO" id="GO:0005829">
    <property type="term" value="C:cytosol"/>
    <property type="evidence" value="ECO:0007669"/>
    <property type="project" value="TreeGrafter"/>
</dbReference>
<dbReference type="SUPFAM" id="SSF53850">
    <property type="entry name" value="Periplasmic binding protein-like II"/>
    <property type="match status" value="1"/>
</dbReference>
<dbReference type="InterPro" id="IPR036390">
    <property type="entry name" value="WH_DNA-bd_sf"/>
</dbReference>
<dbReference type="PRINTS" id="PR00039">
    <property type="entry name" value="HTHLYSR"/>
</dbReference>
<comment type="caution">
    <text evidence="6">The sequence shown here is derived from an EMBL/GenBank/DDBJ whole genome shotgun (WGS) entry which is preliminary data.</text>
</comment>
<keyword evidence="7" id="KW-1185">Reference proteome</keyword>
<dbReference type="Pfam" id="PF00126">
    <property type="entry name" value="HTH_1"/>
    <property type="match status" value="1"/>
</dbReference>
<dbReference type="GO" id="GO:0003677">
    <property type="term" value="F:DNA binding"/>
    <property type="evidence" value="ECO:0007669"/>
    <property type="project" value="UniProtKB-KW"/>
</dbReference>
<evidence type="ECO:0000256" key="3">
    <source>
        <dbReference type="ARBA" id="ARBA00023125"/>
    </source>
</evidence>
<dbReference type="EMBL" id="VMNK01000014">
    <property type="protein sequence ID" value="TVO53964.1"/>
    <property type="molecule type" value="Genomic_DNA"/>
</dbReference>
<dbReference type="Pfam" id="PF03466">
    <property type="entry name" value="LysR_substrate"/>
    <property type="match status" value="1"/>
</dbReference>
<dbReference type="PROSITE" id="PS50931">
    <property type="entry name" value="HTH_LYSR"/>
    <property type="match status" value="1"/>
</dbReference>
<dbReference type="PANTHER" id="PTHR30419">
    <property type="entry name" value="HTH-TYPE TRANSCRIPTIONAL REGULATOR YBHD"/>
    <property type="match status" value="1"/>
</dbReference>
<keyword evidence="2" id="KW-0805">Transcription regulation</keyword>
<evidence type="ECO:0000256" key="4">
    <source>
        <dbReference type="ARBA" id="ARBA00023163"/>
    </source>
</evidence>
<accession>A0A557QM46</accession>
<evidence type="ECO:0000313" key="6">
    <source>
        <dbReference type="EMBL" id="TVO53964.1"/>
    </source>
</evidence>
<dbReference type="Gene3D" id="1.10.10.10">
    <property type="entry name" value="Winged helix-like DNA-binding domain superfamily/Winged helix DNA-binding domain"/>
    <property type="match status" value="1"/>
</dbReference>
<dbReference type="FunFam" id="1.10.10.10:FF:000001">
    <property type="entry name" value="LysR family transcriptional regulator"/>
    <property type="match status" value="1"/>
</dbReference>
<gene>
    <name evidence="6" type="ORF">FHP91_14375</name>
</gene>
<dbReference type="InterPro" id="IPR050950">
    <property type="entry name" value="HTH-type_LysR_regulators"/>
</dbReference>
<reference evidence="6 7" key="1">
    <citation type="submission" date="2019-07" db="EMBL/GenBank/DDBJ databases">
        <title>The pathways for chlorine oxyanion respiration interact through the shared metabolite chlorate.</title>
        <authorList>
            <person name="Barnum T.P."/>
            <person name="Cheng Y."/>
            <person name="Hill K.A."/>
            <person name="Lucas L.N."/>
            <person name="Carlson H.K."/>
            <person name="Coates J.D."/>
        </authorList>
    </citation>
    <scope>NUCLEOTIDE SEQUENCE [LARGE SCALE GENOMIC DNA]</scope>
    <source>
        <strain evidence="6 7">SFB-3</strain>
    </source>
</reference>
<evidence type="ECO:0000256" key="1">
    <source>
        <dbReference type="ARBA" id="ARBA00009437"/>
    </source>
</evidence>
<dbReference type="CDD" id="cd05466">
    <property type="entry name" value="PBP2_LTTR_substrate"/>
    <property type="match status" value="1"/>
</dbReference>
<proteinExistence type="inferred from homology"/>
<dbReference type="GO" id="GO:0003700">
    <property type="term" value="F:DNA-binding transcription factor activity"/>
    <property type="evidence" value="ECO:0007669"/>
    <property type="project" value="InterPro"/>
</dbReference>
<name>A0A557QM46_9RHOO</name>
<protein>
    <submittedName>
        <fullName evidence="6">LysR family transcriptional regulator</fullName>
    </submittedName>
</protein>
<dbReference type="InterPro" id="IPR005119">
    <property type="entry name" value="LysR_subst-bd"/>
</dbReference>
<comment type="similarity">
    <text evidence="1">Belongs to the LysR transcriptional regulatory family.</text>
</comment>
<evidence type="ECO:0000259" key="5">
    <source>
        <dbReference type="PROSITE" id="PS50931"/>
    </source>
</evidence>
<dbReference type="InterPro" id="IPR000847">
    <property type="entry name" value="LysR_HTH_N"/>
</dbReference>
<feature type="domain" description="HTH lysR-type" evidence="5">
    <location>
        <begin position="1"/>
        <end position="58"/>
    </location>
</feature>
<evidence type="ECO:0000313" key="7">
    <source>
        <dbReference type="Proteomes" id="UP000319502"/>
    </source>
</evidence>
<keyword evidence="4" id="KW-0804">Transcription</keyword>
<dbReference type="PANTHER" id="PTHR30419:SF31">
    <property type="entry name" value="BLR3139 PROTEIN"/>
    <property type="match status" value="1"/>
</dbReference>
<dbReference type="RefSeq" id="WP_144310243.1">
    <property type="nucleotide sequence ID" value="NZ_VMNK01000014.1"/>
</dbReference>
<evidence type="ECO:0000256" key="2">
    <source>
        <dbReference type="ARBA" id="ARBA00023015"/>
    </source>
</evidence>
<sequence>MNHAELRAFVTVAKEGNLTRAAERLCITQPALSLQLKKLQQSIATPLFERHPRGMHLTQAGRQLLPAAERVLTAMSEFRASAASLKGSVLGSLSLGTILDPEFLRLGACLRLLAERHPAVSFTLRHGMSGAMAADVAAGKLDVAFALGPPGLADLREQFEVLALTDFVYRVVAPPNWGGQVRGKTWRELAQLPWIGTPPESVHHRLLARVAAAEAVEFNIVAQVDLEPSMMDLVKSGVALALARDSQALRAAHADGVVIADAVVLPAELAVVCRKERYQEQTVAAAMNIVTEVWHRDSL</sequence>
<dbReference type="InterPro" id="IPR036388">
    <property type="entry name" value="WH-like_DNA-bd_sf"/>
</dbReference>
<dbReference type="SUPFAM" id="SSF46785">
    <property type="entry name" value="Winged helix' DNA-binding domain"/>
    <property type="match status" value="1"/>
</dbReference>
<dbReference type="OrthoDB" id="9803735at2"/>
<organism evidence="6 7">
    <name type="scientific">Denitromonas halophila</name>
    <dbReference type="NCBI Taxonomy" id="1629404"/>
    <lineage>
        <taxon>Bacteria</taxon>
        <taxon>Pseudomonadati</taxon>
        <taxon>Pseudomonadota</taxon>
        <taxon>Betaproteobacteria</taxon>
        <taxon>Rhodocyclales</taxon>
        <taxon>Zoogloeaceae</taxon>
        <taxon>Denitromonas</taxon>
    </lineage>
</organism>
<keyword evidence="3" id="KW-0238">DNA-binding</keyword>
<dbReference type="Gene3D" id="3.40.190.290">
    <property type="match status" value="1"/>
</dbReference>